<protein>
    <recommendedName>
        <fullName evidence="2">SsuA/THI5-like domain-containing protein</fullName>
    </recommendedName>
</protein>
<feature type="domain" description="SsuA/THI5-like" evidence="2">
    <location>
        <begin position="35"/>
        <end position="241"/>
    </location>
</feature>
<dbReference type="GO" id="GO:0009228">
    <property type="term" value="P:thiamine biosynthetic process"/>
    <property type="evidence" value="ECO:0007669"/>
    <property type="project" value="InterPro"/>
</dbReference>
<sequence>MMRISRIFIFFAILCSISQVKAEDKVTVILDWFLNASHESLLAAQYSGAFKRYNLQVEMISPADPGTPPRLVAAGQADIAISYPIQLGMMIDHHIPLIRIGSLLNQPLNTLITSRNIKNLQDLKGKKIGVSVAGDDHTILKTMLEKTNVQLSDIQIINVNFQLEQALMTGAVDAVIGASRNYEVIDLEQKHYQFNIYNPEDYGVPIYDEMIFVTRPELVKDSRIIRFMQALKEGNVYLKSHSLEVFNKTIKDHPELNTPLNKTAWNVTLNLLPTDPVIYDKAKYQQFLDFLWNKKVIKHPVQISSFTAY</sequence>
<dbReference type="AlphaFoldDB" id="A0A318N2S2"/>
<dbReference type="Gene3D" id="3.40.190.10">
    <property type="entry name" value="Periplasmic binding protein-like II"/>
    <property type="match status" value="2"/>
</dbReference>
<dbReference type="PANTHER" id="PTHR31528">
    <property type="entry name" value="4-AMINO-5-HYDROXYMETHYL-2-METHYLPYRIMIDINE PHOSPHATE SYNTHASE THI11-RELATED"/>
    <property type="match status" value="1"/>
</dbReference>
<dbReference type="Pfam" id="PF09084">
    <property type="entry name" value="NMT1"/>
    <property type="match status" value="1"/>
</dbReference>
<accession>A0A318N2S2</accession>
<reference evidence="3 4" key="1">
    <citation type="submission" date="2018-05" db="EMBL/GenBank/DDBJ databases">
        <title>Reference genomes for bee gut microbiota database.</title>
        <authorList>
            <person name="Ellegaard K.M."/>
        </authorList>
    </citation>
    <scope>NUCLEOTIDE SEQUENCE [LARGE SCALE GENOMIC DNA]</scope>
    <source>
        <strain evidence="3 4">ESL0284</strain>
    </source>
</reference>
<dbReference type="InterPro" id="IPR015168">
    <property type="entry name" value="SsuA/THI5"/>
</dbReference>
<keyword evidence="4" id="KW-1185">Reference proteome</keyword>
<evidence type="ECO:0000313" key="4">
    <source>
        <dbReference type="Proteomes" id="UP000247565"/>
    </source>
</evidence>
<dbReference type="PANTHER" id="PTHR31528:SF3">
    <property type="entry name" value="THIAMINE BIOSYNTHESIS PROTEIN HI_0357-RELATED"/>
    <property type="match status" value="1"/>
</dbReference>
<dbReference type="SUPFAM" id="SSF53850">
    <property type="entry name" value="Periplasmic binding protein-like II"/>
    <property type="match status" value="1"/>
</dbReference>
<dbReference type="OrthoDB" id="7431968at2"/>
<dbReference type="Proteomes" id="UP000247565">
    <property type="component" value="Unassembled WGS sequence"/>
</dbReference>
<dbReference type="InterPro" id="IPR027939">
    <property type="entry name" value="NMT1/THI5"/>
</dbReference>
<feature type="signal peptide" evidence="1">
    <location>
        <begin position="1"/>
        <end position="22"/>
    </location>
</feature>
<name>A0A318N2S2_9PROT</name>
<feature type="chain" id="PRO_5016409212" description="SsuA/THI5-like domain-containing protein" evidence="1">
    <location>
        <begin position="23"/>
        <end position="309"/>
    </location>
</feature>
<comment type="caution">
    <text evidence="3">The sequence shown here is derived from an EMBL/GenBank/DDBJ whole genome shotgun (WGS) entry which is preliminary data.</text>
</comment>
<evidence type="ECO:0000259" key="2">
    <source>
        <dbReference type="Pfam" id="PF09084"/>
    </source>
</evidence>
<organism evidence="3 4">
    <name type="scientific">Commensalibacter melissae</name>
    <dbReference type="NCBI Taxonomy" id="2070537"/>
    <lineage>
        <taxon>Bacteria</taxon>
        <taxon>Pseudomonadati</taxon>
        <taxon>Pseudomonadota</taxon>
        <taxon>Alphaproteobacteria</taxon>
        <taxon>Acetobacterales</taxon>
        <taxon>Acetobacteraceae</taxon>
    </lineage>
</organism>
<evidence type="ECO:0000313" key="3">
    <source>
        <dbReference type="EMBL" id="PXZ00855.1"/>
    </source>
</evidence>
<keyword evidence="1" id="KW-0732">Signal</keyword>
<proteinExistence type="predicted"/>
<evidence type="ECO:0000256" key="1">
    <source>
        <dbReference type="SAM" id="SignalP"/>
    </source>
</evidence>
<gene>
    <name evidence="3" type="ORF">DK869_03650</name>
</gene>
<dbReference type="EMBL" id="QGLT01000002">
    <property type="protein sequence ID" value="PXZ00855.1"/>
    <property type="molecule type" value="Genomic_DNA"/>
</dbReference>